<feature type="domain" description="PIGA GPI anchor biosynthesis" evidence="9">
    <location>
        <begin position="66"/>
        <end position="157"/>
    </location>
</feature>
<keyword evidence="11" id="KW-1185">Reference proteome</keyword>
<evidence type="ECO:0000256" key="6">
    <source>
        <dbReference type="ARBA" id="ARBA00032160"/>
    </source>
</evidence>
<organism evidence="11">
    <name type="scientific">Naegleria gruberi</name>
    <name type="common">Amoeba</name>
    <dbReference type="NCBI Taxonomy" id="5762"/>
    <lineage>
        <taxon>Eukaryota</taxon>
        <taxon>Discoba</taxon>
        <taxon>Heterolobosea</taxon>
        <taxon>Tetramitia</taxon>
        <taxon>Eutetramitia</taxon>
        <taxon>Vahlkampfiidae</taxon>
        <taxon>Naegleria</taxon>
    </lineage>
</organism>
<keyword evidence="7" id="KW-0732">Signal</keyword>
<dbReference type="InterPro" id="IPR013234">
    <property type="entry name" value="PIGA_GPI_anchor_biosynthesis"/>
</dbReference>
<dbReference type="FunCoup" id="D2UYZ3">
    <property type="interactions" value="214"/>
</dbReference>
<evidence type="ECO:0000313" key="11">
    <source>
        <dbReference type="Proteomes" id="UP000006671"/>
    </source>
</evidence>
<gene>
    <name evidence="10" type="ORF">NAEGRDRAFT_82887</name>
</gene>
<keyword evidence="4" id="KW-0328">Glycosyltransferase</keyword>
<reference evidence="10 11" key="1">
    <citation type="journal article" date="2010" name="Cell">
        <title>The genome of Naegleria gruberi illuminates early eukaryotic versatility.</title>
        <authorList>
            <person name="Fritz-Laylin L.K."/>
            <person name="Prochnik S.E."/>
            <person name="Ginger M.L."/>
            <person name="Dacks J.B."/>
            <person name="Carpenter M.L."/>
            <person name="Field M.C."/>
            <person name="Kuo A."/>
            <person name="Paredez A."/>
            <person name="Chapman J."/>
            <person name="Pham J."/>
            <person name="Shu S."/>
            <person name="Neupane R."/>
            <person name="Cipriano M."/>
            <person name="Mancuso J."/>
            <person name="Tu H."/>
            <person name="Salamov A."/>
            <person name="Lindquist E."/>
            <person name="Shapiro H."/>
            <person name="Lucas S."/>
            <person name="Grigoriev I.V."/>
            <person name="Cande W.Z."/>
            <person name="Fulton C."/>
            <person name="Rokhsar D.S."/>
            <person name="Dawson S.C."/>
        </authorList>
    </citation>
    <scope>NUCLEOTIDE SEQUENCE [LARGE SCALE GENOMIC DNA]</scope>
    <source>
        <strain evidence="10 11">NEG-M</strain>
    </source>
</reference>
<evidence type="ECO:0000256" key="3">
    <source>
        <dbReference type="ARBA" id="ARBA00022502"/>
    </source>
</evidence>
<dbReference type="GO" id="GO:0006506">
    <property type="term" value="P:GPI anchor biosynthetic process"/>
    <property type="evidence" value="ECO:0007669"/>
    <property type="project" value="UniProtKB-KW"/>
</dbReference>
<dbReference type="GO" id="GO:0000506">
    <property type="term" value="C:glycosylphosphatidylinositol-N-acetylglucosaminyltransferase (GPI-GnT) complex"/>
    <property type="evidence" value="ECO:0007669"/>
    <property type="project" value="TreeGrafter"/>
</dbReference>
<evidence type="ECO:0000256" key="5">
    <source>
        <dbReference type="ARBA" id="ARBA00022679"/>
    </source>
</evidence>
<accession>D2UYZ3</accession>
<dbReference type="InterPro" id="IPR001296">
    <property type="entry name" value="Glyco_trans_1"/>
</dbReference>
<dbReference type="OrthoDB" id="734129at2759"/>
<feature type="domain" description="Glycosyl transferase family 1" evidence="8">
    <location>
        <begin position="219"/>
        <end position="366"/>
    </location>
</feature>
<dbReference type="SUPFAM" id="SSF53756">
    <property type="entry name" value="UDP-Glycosyltransferase/glycogen phosphorylase"/>
    <property type="match status" value="1"/>
</dbReference>
<dbReference type="InParanoid" id="D2UYZ3"/>
<dbReference type="EMBL" id="GG738846">
    <property type="protein sequence ID" value="EFC49860.1"/>
    <property type="molecule type" value="Genomic_DNA"/>
</dbReference>
<dbReference type="AlphaFoldDB" id="D2UYZ3"/>
<evidence type="ECO:0000259" key="8">
    <source>
        <dbReference type="Pfam" id="PF00534"/>
    </source>
</evidence>
<dbReference type="Gene3D" id="3.40.50.2000">
    <property type="entry name" value="Glycogen Phosphorylase B"/>
    <property type="match status" value="2"/>
</dbReference>
<evidence type="ECO:0000256" key="4">
    <source>
        <dbReference type="ARBA" id="ARBA00022676"/>
    </source>
</evidence>
<sequence>MKIILITMYIHLVTTTTDGSGNEQKLRICMISDFFYPGFGGVESHIYCISTGLIKRGHKVIVITTSYDDRKGVRYLTNGIKVYYIPVFKINTSAGSATLPFIFTSLPLLRNILIRERIEIVHGHQCTSNVCNEGLLHARTMGLKCFFTDHSLFGFGDEGGVHINKVSRFVLSEVDHVICVSHTLKENLTLRASLNPFKTTVIPHAVDTNVFKPLRTHPPRRDERLKIVSTSRLVYRKGADLLISIIPVICTKYPHVDFIIAGDGPNLIEMTEMIERYELFDRVELLGAKPYHEIPSVLQRGHLFLNTSLTEAFCMAILEAASCGLFAVSTNVGGVREVLPDNDMVLLANPDPLSLCEAMEKAIECHVYNTDPIQTHERVCEMYNWDKVVACTEALYVESMHTCKERGLLETITSYNSVGFFHGKIIGLLTTLDYLFYQALEYMYPREEIDVCPEFGPFYLKDVND</sequence>
<proteinExistence type="predicted"/>
<dbReference type="EC" id="2.4.1.198" evidence="2"/>
<dbReference type="PANTHER" id="PTHR45871:SF1">
    <property type="entry name" value="PHOSPHATIDYLINOSITOL N-ACETYLGLUCOSAMINYLTRANSFERASE SUBUNIT A"/>
    <property type="match status" value="1"/>
</dbReference>
<dbReference type="STRING" id="5762.D2UYZ3"/>
<evidence type="ECO:0000256" key="7">
    <source>
        <dbReference type="SAM" id="SignalP"/>
    </source>
</evidence>
<evidence type="ECO:0000313" key="10">
    <source>
        <dbReference type="EMBL" id="EFC49860.1"/>
    </source>
</evidence>
<protein>
    <recommendedName>
        <fullName evidence="2">phosphatidylinositol N-acetylglucosaminyltransferase</fullName>
        <ecNumber evidence="2">2.4.1.198</ecNumber>
    </recommendedName>
    <alternativeName>
        <fullName evidence="6">GlcNAc-PI synthesis protein</fullName>
    </alternativeName>
</protein>
<dbReference type="KEGG" id="ngr:NAEGRDRAFT_82887"/>
<comment type="pathway">
    <text evidence="1">Glycolipid biosynthesis; glycosylphosphatidylinositol-anchor biosynthesis.</text>
</comment>
<evidence type="ECO:0000256" key="2">
    <source>
        <dbReference type="ARBA" id="ARBA00012420"/>
    </source>
</evidence>
<dbReference type="Pfam" id="PF00534">
    <property type="entry name" value="Glycos_transf_1"/>
    <property type="match status" value="1"/>
</dbReference>
<dbReference type="Proteomes" id="UP000006671">
    <property type="component" value="Unassembled WGS sequence"/>
</dbReference>
<dbReference type="Pfam" id="PF08288">
    <property type="entry name" value="PIGA"/>
    <property type="match status" value="1"/>
</dbReference>
<dbReference type="RefSeq" id="XP_002682604.1">
    <property type="nucleotide sequence ID" value="XM_002682558.1"/>
</dbReference>
<dbReference type="PANTHER" id="PTHR45871">
    <property type="entry name" value="N-ACETYLGLUCOSAMINYL-PHOSPHATIDYLINOSITOL BIOSYNTHETIC PROTEIN"/>
    <property type="match status" value="1"/>
</dbReference>
<keyword evidence="5" id="KW-0808">Transferase</keyword>
<feature type="signal peptide" evidence="7">
    <location>
        <begin position="1"/>
        <end position="15"/>
    </location>
</feature>
<evidence type="ECO:0000259" key="9">
    <source>
        <dbReference type="Pfam" id="PF08288"/>
    </source>
</evidence>
<evidence type="ECO:0000256" key="1">
    <source>
        <dbReference type="ARBA" id="ARBA00004687"/>
    </source>
</evidence>
<feature type="chain" id="PRO_5013039587" description="phosphatidylinositol N-acetylglucosaminyltransferase" evidence="7">
    <location>
        <begin position="16"/>
        <end position="465"/>
    </location>
</feature>
<name>D2UYZ3_NAEGR</name>
<dbReference type="GO" id="GO:0017176">
    <property type="term" value="F:phosphatidylinositol N-acetylglucosaminyltransferase activity"/>
    <property type="evidence" value="ECO:0007669"/>
    <property type="project" value="UniProtKB-EC"/>
</dbReference>
<keyword evidence="3" id="KW-0337">GPI-anchor biosynthesis</keyword>
<dbReference type="VEuPathDB" id="AmoebaDB:NAEGRDRAFT_82887"/>
<dbReference type="FunFam" id="3.40.50.2000:FF:000026">
    <property type="entry name" value="Phosphatidylinositol N-acetylglucosaminyltransferase subunit A"/>
    <property type="match status" value="1"/>
</dbReference>
<dbReference type="eggNOG" id="KOG1111">
    <property type="taxonomic scope" value="Eukaryota"/>
</dbReference>
<dbReference type="GeneID" id="8863038"/>